<dbReference type="RefSeq" id="WP_184957841.1">
    <property type="nucleotide sequence ID" value="NZ_JACHIN010000001.1"/>
</dbReference>
<name>A0A7W7ZW22_9ACTN</name>
<feature type="compositionally biased region" description="Gly residues" evidence="1">
    <location>
        <begin position="253"/>
        <end position="282"/>
    </location>
</feature>
<evidence type="ECO:0000313" key="3">
    <source>
        <dbReference type="Proteomes" id="UP000568380"/>
    </source>
</evidence>
<gene>
    <name evidence="2" type="ORF">HNR40_000310</name>
</gene>
<feature type="compositionally biased region" description="Acidic residues" evidence="1">
    <location>
        <begin position="321"/>
        <end position="333"/>
    </location>
</feature>
<keyword evidence="3" id="KW-1185">Reference proteome</keyword>
<feature type="compositionally biased region" description="Low complexity" evidence="1">
    <location>
        <begin position="196"/>
        <end position="206"/>
    </location>
</feature>
<reference evidence="2 3" key="1">
    <citation type="submission" date="2020-08" db="EMBL/GenBank/DDBJ databases">
        <title>Genomic Encyclopedia of Type Strains, Phase IV (KMG-IV): sequencing the most valuable type-strain genomes for metagenomic binning, comparative biology and taxonomic classification.</title>
        <authorList>
            <person name="Goeker M."/>
        </authorList>
    </citation>
    <scope>NUCLEOTIDE SEQUENCE [LARGE SCALE GENOMIC DNA]</scope>
    <source>
        <strain evidence="2 3">DSM 45385</strain>
    </source>
</reference>
<comment type="caution">
    <text evidence="2">The sequence shown here is derived from an EMBL/GenBank/DDBJ whole genome shotgun (WGS) entry which is preliminary data.</text>
</comment>
<dbReference type="AlphaFoldDB" id="A0A7W7ZW22"/>
<organism evidence="2 3">
    <name type="scientific">Nonomuraea endophytica</name>
    <dbReference type="NCBI Taxonomy" id="714136"/>
    <lineage>
        <taxon>Bacteria</taxon>
        <taxon>Bacillati</taxon>
        <taxon>Actinomycetota</taxon>
        <taxon>Actinomycetes</taxon>
        <taxon>Streptosporangiales</taxon>
        <taxon>Streptosporangiaceae</taxon>
        <taxon>Nonomuraea</taxon>
    </lineage>
</organism>
<feature type="compositionally biased region" description="Basic and acidic residues" evidence="1">
    <location>
        <begin position="136"/>
        <end position="169"/>
    </location>
</feature>
<evidence type="ECO:0000256" key="1">
    <source>
        <dbReference type="SAM" id="MobiDB-lite"/>
    </source>
</evidence>
<sequence length="341" mass="34482">MKPEQVKNIGGQIGGRGGDFTILSNRTKVIDMPPFTFGVVGAGINVAHRGTVDKAAQALVDGKEVVESYKKALKDVADHVDQAHKASKLEKEPPAGPEIKPPAGPGGIKPPGGPGFDPKGLDKMGGPGPNDIKVPGPDDIKGPGDLGKKPSDLDDLIPKDPKDPDKIDVPKQPGLDDLGNRPGTDTPNPNMPNPNLPTTNTPNLDTGDLDKKLQDAKTDLAGVDPKVPGLNDLANRNPTLPDGRLPGAPTSTGTGGFSGADNGLGRGSGGGSGGLGGAGGMGNIAKALNGGGMPMMPMAPMGGAGAGGDGNQDRERTTYLSEDEGVWGGDEDIAPPVLGKE</sequence>
<proteinExistence type="predicted"/>
<evidence type="ECO:0000313" key="2">
    <source>
        <dbReference type="EMBL" id="MBB5074864.1"/>
    </source>
</evidence>
<feature type="compositionally biased region" description="Basic and acidic residues" evidence="1">
    <location>
        <begin position="208"/>
        <end position="218"/>
    </location>
</feature>
<dbReference type="Proteomes" id="UP000568380">
    <property type="component" value="Unassembled WGS sequence"/>
</dbReference>
<accession>A0A7W7ZW22</accession>
<dbReference type="EMBL" id="JACHIN010000001">
    <property type="protein sequence ID" value="MBB5074864.1"/>
    <property type="molecule type" value="Genomic_DNA"/>
</dbReference>
<feature type="compositionally biased region" description="Basic and acidic residues" evidence="1">
    <location>
        <begin position="82"/>
        <end position="93"/>
    </location>
</feature>
<feature type="compositionally biased region" description="Pro residues" evidence="1">
    <location>
        <begin position="94"/>
        <end position="104"/>
    </location>
</feature>
<protein>
    <submittedName>
        <fullName evidence="2">Uncharacterized protein</fullName>
    </submittedName>
</protein>
<feature type="region of interest" description="Disordered" evidence="1">
    <location>
        <begin position="82"/>
        <end position="341"/>
    </location>
</feature>